<organism evidence="2">
    <name type="scientific">marine metagenome</name>
    <dbReference type="NCBI Taxonomy" id="408172"/>
    <lineage>
        <taxon>unclassified sequences</taxon>
        <taxon>metagenomes</taxon>
        <taxon>ecological metagenomes</taxon>
    </lineage>
</organism>
<name>A0A382JRI0_9ZZZZ</name>
<evidence type="ECO:0008006" key="3">
    <source>
        <dbReference type="Google" id="ProtNLM"/>
    </source>
</evidence>
<protein>
    <recommendedName>
        <fullName evidence="3">Histidinol dehydrogenase</fullName>
    </recommendedName>
</protein>
<dbReference type="AlphaFoldDB" id="A0A382JRI0"/>
<evidence type="ECO:0000256" key="1">
    <source>
        <dbReference type="ARBA" id="ARBA00023002"/>
    </source>
</evidence>
<dbReference type="EMBL" id="UINC01075596">
    <property type="protein sequence ID" value="SVC13932.1"/>
    <property type="molecule type" value="Genomic_DNA"/>
</dbReference>
<accession>A0A382JRI0</accession>
<dbReference type="GO" id="GO:0046872">
    <property type="term" value="F:metal ion binding"/>
    <property type="evidence" value="ECO:0007669"/>
    <property type="project" value="InterPro"/>
</dbReference>
<proteinExistence type="predicted"/>
<feature type="non-terminal residue" evidence="2">
    <location>
        <position position="95"/>
    </location>
</feature>
<sequence>MVKVVRGIREAKEEILNIRKRQLESSNEQTFVTTVTKIINNVKDLGDQALINYTKDFDNITLKNILIPQKVLKDNWDNLDENLKNSLMLASKRIR</sequence>
<dbReference type="GO" id="GO:0051287">
    <property type="term" value="F:NAD binding"/>
    <property type="evidence" value="ECO:0007669"/>
    <property type="project" value="InterPro"/>
</dbReference>
<dbReference type="GO" id="GO:0016616">
    <property type="term" value="F:oxidoreductase activity, acting on the CH-OH group of donors, NAD or NADP as acceptor"/>
    <property type="evidence" value="ECO:0007669"/>
    <property type="project" value="InterPro"/>
</dbReference>
<evidence type="ECO:0000313" key="2">
    <source>
        <dbReference type="EMBL" id="SVC13932.1"/>
    </source>
</evidence>
<gene>
    <name evidence="2" type="ORF">METZ01_LOCUS266786</name>
</gene>
<dbReference type="Gene3D" id="3.40.50.1980">
    <property type="entry name" value="Nitrogenase molybdenum iron protein domain"/>
    <property type="match status" value="1"/>
</dbReference>
<dbReference type="InterPro" id="IPR012131">
    <property type="entry name" value="Hstdl_DH"/>
</dbReference>
<dbReference type="Pfam" id="PF00815">
    <property type="entry name" value="Histidinol_dh"/>
    <property type="match status" value="1"/>
</dbReference>
<keyword evidence="1" id="KW-0560">Oxidoreductase</keyword>
<reference evidence="2" key="1">
    <citation type="submission" date="2018-05" db="EMBL/GenBank/DDBJ databases">
        <authorList>
            <person name="Lanie J.A."/>
            <person name="Ng W.-L."/>
            <person name="Kazmierczak K.M."/>
            <person name="Andrzejewski T.M."/>
            <person name="Davidsen T.M."/>
            <person name="Wayne K.J."/>
            <person name="Tettelin H."/>
            <person name="Glass J.I."/>
            <person name="Rusch D."/>
            <person name="Podicherti R."/>
            <person name="Tsui H.-C.T."/>
            <person name="Winkler M.E."/>
        </authorList>
    </citation>
    <scope>NUCLEOTIDE SEQUENCE</scope>
</reference>